<comment type="subcellular location">
    <subcellularLocation>
        <location evidence="1">Cell envelope</location>
    </subcellularLocation>
</comment>
<evidence type="ECO:0000256" key="4">
    <source>
        <dbReference type="ARBA" id="ARBA00023008"/>
    </source>
</evidence>
<accession>A0A125PKV6</accession>
<evidence type="ECO:0000259" key="7">
    <source>
        <dbReference type="Pfam" id="PF04234"/>
    </source>
</evidence>
<feature type="chain" id="PRO_5007178639" evidence="6">
    <location>
        <begin position="26"/>
        <end position="318"/>
    </location>
</feature>
<feature type="transmembrane region" description="Helical" evidence="5">
    <location>
        <begin position="146"/>
        <end position="165"/>
    </location>
</feature>
<feature type="signal peptide" evidence="6">
    <location>
        <begin position="1"/>
        <end position="25"/>
    </location>
</feature>
<keyword evidence="3 6" id="KW-0732">Signal</keyword>
<dbReference type="Proteomes" id="UP000065797">
    <property type="component" value="Unassembled WGS sequence"/>
</dbReference>
<dbReference type="GO" id="GO:0042597">
    <property type="term" value="C:periplasmic space"/>
    <property type="evidence" value="ECO:0007669"/>
    <property type="project" value="InterPro"/>
</dbReference>
<protein>
    <submittedName>
        <fullName evidence="8">Copper-binding protein</fullName>
    </submittedName>
</protein>
<dbReference type="PANTHER" id="PTHR34820:SF4">
    <property type="entry name" value="INNER MEMBRANE PROTEIN YEBZ"/>
    <property type="match status" value="1"/>
</dbReference>
<dbReference type="GO" id="GO:0005886">
    <property type="term" value="C:plasma membrane"/>
    <property type="evidence" value="ECO:0007669"/>
    <property type="project" value="TreeGrafter"/>
</dbReference>
<dbReference type="RefSeq" id="WP_060751518.1">
    <property type="nucleotide sequence ID" value="NZ_LRPH01000085.1"/>
</dbReference>
<keyword evidence="2" id="KW-0479">Metal-binding</keyword>
<keyword evidence="5" id="KW-0472">Membrane</keyword>
<dbReference type="GO" id="GO:0046688">
    <property type="term" value="P:response to copper ion"/>
    <property type="evidence" value="ECO:0007669"/>
    <property type="project" value="InterPro"/>
</dbReference>
<dbReference type="GO" id="GO:0005507">
    <property type="term" value="F:copper ion binding"/>
    <property type="evidence" value="ECO:0007669"/>
    <property type="project" value="InterPro"/>
</dbReference>
<evidence type="ECO:0000313" key="8">
    <source>
        <dbReference type="EMBL" id="KWU55951.1"/>
    </source>
</evidence>
<dbReference type="Gene3D" id="2.60.40.1220">
    <property type="match status" value="1"/>
</dbReference>
<keyword evidence="5" id="KW-0812">Transmembrane</keyword>
<sequence length="318" mass="35601">MFYRMIVFIVTSASIFLFSHSSVFAHTSVIGTTPKEGEVLTVQPEQIILEFSEPVTENVVNIELLDTSAKSVQVTKVEILDEPKKIQVKTPKLNNGTYTVRWSMISADGHPSEGGYTFSIGEKVQTNAVIEGNTSSSVFSEVMVVILRYIVEGMILIGAGVKWLDMFVKRYSLPPILQRMKNMKKMFFSILVVGLIAELIVYKSIIPKGSLLIHSPFSVIIMIQLLLLVLMSLRHMGNEWYALIWGFLVASFSFTGHVWITNPNWAAVIIRMVHVMSIAVWLGALIYLALVLAILVLLAGIWMSQVSFPVKFCNKLKL</sequence>
<keyword evidence="5" id="KW-1133">Transmembrane helix</keyword>
<dbReference type="GO" id="GO:0030313">
    <property type="term" value="C:cell envelope"/>
    <property type="evidence" value="ECO:0007669"/>
    <property type="project" value="UniProtKB-SubCell"/>
</dbReference>
<evidence type="ECO:0000256" key="3">
    <source>
        <dbReference type="ARBA" id="ARBA00022729"/>
    </source>
</evidence>
<dbReference type="Pfam" id="PF04234">
    <property type="entry name" value="CopC"/>
    <property type="match status" value="1"/>
</dbReference>
<feature type="transmembrane region" description="Helical" evidence="5">
    <location>
        <begin position="186"/>
        <end position="205"/>
    </location>
</feature>
<evidence type="ECO:0000256" key="1">
    <source>
        <dbReference type="ARBA" id="ARBA00004196"/>
    </source>
</evidence>
<dbReference type="InterPro" id="IPR007348">
    <property type="entry name" value="CopC_dom"/>
</dbReference>
<dbReference type="InterPro" id="IPR014755">
    <property type="entry name" value="Cu-Rt/internalin_Ig-like"/>
</dbReference>
<dbReference type="InterPro" id="IPR032694">
    <property type="entry name" value="CopC/D"/>
</dbReference>
<dbReference type="GO" id="GO:0006825">
    <property type="term" value="P:copper ion transport"/>
    <property type="evidence" value="ECO:0007669"/>
    <property type="project" value="InterPro"/>
</dbReference>
<dbReference type="SUPFAM" id="SSF81296">
    <property type="entry name" value="E set domains"/>
    <property type="match status" value="1"/>
</dbReference>
<comment type="caution">
    <text evidence="8">The sequence shown here is derived from an EMBL/GenBank/DDBJ whole genome shotgun (WGS) entry which is preliminary data.</text>
</comment>
<evidence type="ECO:0000256" key="6">
    <source>
        <dbReference type="SAM" id="SignalP"/>
    </source>
</evidence>
<feature type="transmembrane region" description="Helical" evidence="5">
    <location>
        <begin position="240"/>
        <end position="260"/>
    </location>
</feature>
<feature type="domain" description="CopC" evidence="7">
    <location>
        <begin position="26"/>
        <end position="120"/>
    </location>
</feature>
<gene>
    <name evidence="8" type="ORF">AWW70_23935</name>
</gene>
<dbReference type="EMBL" id="LRPH01000085">
    <property type="protein sequence ID" value="KWU55951.1"/>
    <property type="molecule type" value="Genomic_DNA"/>
</dbReference>
<dbReference type="PANTHER" id="PTHR34820">
    <property type="entry name" value="INNER MEMBRANE PROTEIN YEBZ"/>
    <property type="match status" value="1"/>
</dbReference>
<keyword evidence="4" id="KW-0186">Copper</keyword>
<reference evidence="8 9" key="1">
    <citation type="submission" date="2016-01" db="EMBL/GenBank/DDBJ databases">
        <authorList>
            <person name="McClelland M."/>
            <person name="Jain A."/>
            <person name="Saraogi P."/>
            <person name="Mendelson R."/>
            <person name="Westerman R."/>
            <person name="SanMiguel P."/>
            <person name="Csonka L."/>
        </authorList>
    </citation>
    <scope>NUCLEOTIDE SEQUENCE [LARGE SCALE GENOMIC DNA]</scope>
    <source>
        <strain evidence="8 9">PE8-15</strain>
    </source>
</reference>
<feature type="transmembrane region" description="Helical" evidence="5">
    <location>
        <begin position="211"/>
        <end position="233"/>
    </location>
</feature>
<evidence type="ECO:0000256" key="2">
    <source>
        <dbReference type="ARBA" id="ARBA00022723"/>
    </source>
</evidence>
<evidence type="ECO:0000256" key="5">
    <source>
        <dbReference type="SAM" id="Phobius"/>
    </source>
</evidence>
<feature type="transmembrane region" description="Helical" evidence="5">
    <location>
        <begin position="280"/>
        <end position="302"/>
    </location>
</feature>
<dbReference type="InterPro" id="IPR014756">
    <property type="entry name" value="Ig_E-set"/>
</dbReference>
<dbReference type="AlphaFoldDB" id="A0A125PKV6"/>
<evidence type="ECO:0000313" key="9">
    <source>
        <dbReference type="Proteomes" id="UP000065797"/>
    </source>
</evidence>
<proteinExistence type="predicted"/>
<organism evidence="8 9">
    <name type="scientific">Bacillus mycoides</name>
    <dbReference type="NCBI Taxonomy" id="1405"/>
    <lineage>
        <taxon>Bacteria</taxon>
        <taxon>Bacillati</taxon>
        <taxon>Bacillota</taxon>
        <taxon>Bacilli</taxon>
        <taxon>Bacillales</taxon>
        <taxon>Bacillaceae</taxon>
        <taxon>Bacillus</taxon>
        <taxon>Bacillus cereus group</taxon>
    </lineage>
</organism>
<name>A0A125PKV6_BACMY</name>